<dbReference type="SUPFAM" id="SSF53623">
    <property type="entry name" value="MurD-like peptide ligases, catalytic domain"/>
    <property type="match status" value="1"/>
</dbReference>
<keyword evidence="2" id="KW-0547">Nucleotide-binding</keyword>
<protein>
    <submittedName>
        <fullName evidence="6">UDP-N-acetylmuramoyl-tripeptide--D-alanyl-D-alanine ligase</fullName>
    </submittedName>
</protein>
<dbReference type="Gene3D" id="3.90.190.20">
    <property type="entry name" value="Mur ligase, C-terminal domain"/>
    <property type="match status" value="1"/>
</dbReference>
<dbReference type="EMBL" id="BRZA01000002">
    <property type="protein sequence ID" value="GLC89295.1"/>
    <property type="molecule type" value="Genomic_DNA"/>
</dbReference>
<dbReference type="Gene3D" id="3.40.1190.10">
    <property type="entry name" value="Mur-like, catalytic domain"/>
    <property type="match status" value="1"/>
</dbReference>
<dbReference type="GO" id="GO:0016874">
    <property type="term" value="F:ligase activity"/>
    <property type="evidence" value="ECO:0007669"/>
    <property type="project" value="UniProtKB-KW"/>
</dbReference>
<dbReference type="Pfam" id="PF02875">
    <property type="entry name" value="Mur_ligase_C"/>
    <property type="match status" value="1"/>
</dbReference>
<gene>
    <name evidence="6" type="primary">murF_1</name>
    <name evidence="6" type="ORF">LYSBPC_24220</name>
</gene>
<keyword evidence="7" id="KW-1185">Reference proteome</keyword>
<dbReference type="InterPro" id="IPR036565">
    <property type="entry name" value="Mur-like_cat_sf"/>
</dbReference>
<evidence type="ECO:0000256" key="3">
    <source>
        <dbReference type="ARBA" id="ARBA00022840"/>
    </source>
</evidence>
<dbReference type="Proteomes" id="UP001065593">
    <property type="component" value="Unassembled WGS sequence"/>
</dbReference>
<comment type="caution">
    <text evidence="6">The sequence shown here is derived from an EMBL/GenBank/DDBJ whole genome shotgun (WGS) entry which is preliminary data.</text>
</comment>
<feature type="domain" description="Mur ligase central" evidence="5">
    <location>
        <begin position="112"/>
        <end position="296"/>
    </location>
</feature>
<dbReference type="InterPro" id="IPR036615">
    <property type="entry name" value="Mur_ligase_C_dom_sf"/>
</dbReference>
<proteinExistence type="predicted"/>
<evidence type="ECO:0000256" key="2">
    <source>
        <dbReference type="ARBA" id="ARBA00022741"/>
    </source>
</evidence>
<dbReference type="SUPFAM" id="SSF53244">
    <property type="entry name" value="MurD-like peptide ligases, peptide-binding domain"/>
    <property type="match status" value="1"/>
</dbReference>
<name>A0ABQ5NLR8_9BACI</name>
<dbReference type="PANTHER" id="PTHR43024">
    <property type="entry name" value="UDP-N-ACETYLMURAMOYL-TRIPEPTIDE--D-ALANYL-D-ALANINE LIGASE"/>
    <property type="match status" value="1"/>
</dbReference>
<dbReference type="InterPro" id="IPR013221">
    <property type="entry name" value="Mur_ligase_cen"/>
</dbReference>
<accession>A0ABQ5NLR8</accession>
<evidence type="ECO:0000313" key="7">
    <source>
        <dbReference type="Proteomes" id="UP001065593"/>
    </source>
</evidence>
<dbReference type="Pfam" id="PF08245">
    <property type="entry name" value="Mur_ligase_M"/>
    <property type="match status" value="1"/>
</dbReference>
<evidence type="ECO:0000313" key="6">
    <source>
        <dbReference type="EMBL" id="GLC89295.1"/>
    </source>
</evidence>
<keyword evidence="1 6" id="KW-0436">Ligase</keyword>
<keyword evidence="3" id="KW-0067">ATP-binding</keyword>
<sequence>MQPISVRKIQQVVKGELVKGSEQWSIKHAIYYQRHDLTHSHTMLFVSKHEPIHWQTFQQYEPVLIVTDKPLTELQDVHTNATILYVRSLVQAYWLFLDYYRKLFQIPVVALTGTCGKTTVKEMMKHIASQEWAVQASISSKNEPRQSLPYLTGIDKQTEAAIFELGLGNTGNIKHQCMIYQPTIGIMTNIGVHHLDGCKNLAGYIKAKGELLEGIRQGGTLIINADDRNIQQLPISSFRGKVFTFGLQVAADYRATQIQYSKKGMTFMLHFGDDTYKAFVAGFGEHQVYNALAAIAGCHRMGLSLPTILAHLRTFQPMARHLEVVTGVNGSMIIDDTWTNNPTSIEAALKVLGTMGKGKKVIVILGDIKRLGQFEEKYHREIGTLLAKQTVHTLVTIGKKAEFIAKQAQQDGTMAEVHCFKDAKDVLEFLKPKLDKGSIVLVKGPMSSRSMIDFAKRLRAQE</sequence>
<reference evidence="6" key="1">
    <citation type="submission" date="2022-08" db="EMBL/GenBank/DDBJ databases">
        <title>Draft genome sequence of Lysinibacillus sp. strain KH24.</title>
        <authorList>
            <person name="Kanbe H."/>
            <person name="Itoh H."/>
        </authorList>
    </citation>
    <scope>NUCLEOTIDE SEQUENCE</scope>
    <source>
        <strain evidence="6">KH24</strain>
    </source>
</reference>
<feature type="domain" description="Mur ligase C-terminal" evidence="4">
    <location>
        <begin position="322"/>
        <end position="444"/>
    </location>
</feature>
<dbReference type="PANTHER" id="PTHR43024:SF1">
    <property type="entry name" value="UDP-N-ACETYLMURAMOYL-TRIPEPTIDE--D-ALANYL-D-ALANINE LIGASE"/>
    <property type="match status" value="1"/>
</dbReference>
<dbReference type="InterPro" id="IPR051046">
    <property type="entry name" value="MurCDEF_CellWall_CoF430Synth"/>
</dbReference>
<evidence type="ECO:0000256" key="1">
    <source>
        <dbReference type="ARBA" id="ARBA00022598"/>
    </source>
</evidence>
<evidence type="ECO:0000259" key="5">
    <source>
        <dbReference type="Pfam" id="PF08245"/>
    </source>
</evidence>
<organism evidence="6 7">
    <name type="scientific">Lysinibacillus piscis</name>
    <dbReference type="NCBI Taxonomy" id="2518931"/>
    <lineage>
        <taxon>Bacteria</taxon>
        <taxon>Bacillati</taxon>
        <taxon>Bacillota</taxon>
        <taxon>Bacilli</taxon>
        <taxon>Bacillales</taxon>
        <taxon>Bacillaceae</taxon>
        <taxon>Lysinibacillus</taxon>
    </lineage>
</organism>
<evidence type="ECO:0000259" key="4">
    <source>
        <dbReference type="Pfam" id="PF02875"/>
    </source>
</evidence>
<dbReference type="RefSeq" id="WP_264989031.1">
    <property type="nucleotide sequence ID" value="NZ_BRZA01000002.1"/>
</dbReference>
<dbReference type="InterPro" id="IPR004101">
    <property type="entry name" value="Mur_ligase_C"/>
</dbReference>